<evidence type="ECO:0000313" key="2">
    <source>
        <dbReference type="Proteomes" id="UP000269221"/>
    </source>
</evidence>
<name>A0A3M0KL20_HIRRU</name>
<dbReference type="EMBL" id="QRBI01000105">
    <property type="protein sequence ID" value="RMC13949.1"/>
    <property type="molecule type" value="Genomic_DNA"/>
</dbReference>
<proteinExistence type="predicted"/>
<dbReference type="AlphaFoldDB" id="A0A3M0KL20"/>
<sequence length="142" mass="15798">MLQQMTALAQLGVTYRLPNGGLSPHVQIINRGVKDDWAQHGSLGDTRSDWPPTACTIHHPLGLVFQTFLNTVKTALAKLWAASFSRRMLWETVSKVLLESRQTQTQPFPHALSRLPETGPLIFTMCETGFDPKFTPAVITIT</sequence>
<accession>A0A3M0KL20</accession>
<comment type="caution">
    <text evidence="1">The sequence shown here is derived from an EMBL/GenBank/DDBJ whole genome shotgun (WGS) entry which is preliminary data.</text>
</comment>
<evidence type="ECO:0000313" key="1">
    <source>
        <dbReference type="EMBL" id="RMC13949.1"/>
    </source>
</evidence>
<gene>
    <name evidence="1" type="ORF">DUI87_09033</name>
</gene>
<protein>
    <submittedName>
        <fullName evidence="1">Uncharacterized protein</fullName>
    </submittedName>
</protein>
<dbReference type="Proteomes" id="UP000269221">
    <property type="component" value="Unassembled WGS sequence"/>
</dbReference>
<reference evidence="1 2" key="1">
    <citation type="submission" date="2018-07" db="EMBL/GenBank/DDBJ databases">
        <title>A high quality draft genome assembly of the barn swallow (H. rustica rustica).</title>
        <authorList>
            <person name="Formenti G."/>
            <person name="Chiara M."/>
            <person name="Poveda L."/>
            <person name="Francoijs K.-J."/>
            <person name="Bonisoli-Alquati A."/>
            <person name="Canova L."/>
            <person name="Gianfranceschi L."/>
            <person name="Horner D.S."/>
            <person name="Saino N."/>
        </authorList>
    </citation>
    <scope>NUCLEOTIDE SEQUENCE [LARGE SCALE GENOMIC DNA]</scope>
    <source>
        <strain evidence="1">Chelidonia</strain>
        <tissue evidence="1">Blood</tissue>
    </source>
</reference>
<keyword evidence="2" id="KW-1185">Reference proteome</keyword>
<organism evidence="1 2">
    <name type="scientific">Hirundo rustica rustica</name>
    <dbReference type="NCBI Taxonomy" id="333673"/>
    <lineage>
        <taxon>Eukaryota</taxon>
        <taxon>Metazoa</taxon>
        <taxon>Chordata</taxon>
        <taxon>Craniata</taxon>
        <taxon>Vertebrata</taxon>
        <taxon>Euteleostomi</taxon>
        <taxon>Archelosauria</taxon>
        <taxon>Archosauria</taxon>
        <taxon>Dinosauria</taxon>
        <taxon>Saurischia</taxon>
        <taxon>Theropoda</taxon>
        <taxon>Coelurosauria</taxon>
        <taxon>Aves</taxon>
        <taxon>Neognathae</taxon>
        <taxon>Neoaves</taxon>
        <taxon>Telluraves</taxon>
        <taxon>Australaves</taxon>
        <taxon>Passeriformes</taxon>
        <taxon>Sylvioidea</taxon>
        <taxon>Hirundinidae</taxon>
        <taxon>Hirundo</taxon>
    </lineage>
</organism>